<dbReference type="InterPro" id="IPR021560">
    <property type="entry name" value="DUF3021"/>
</dbReference>
<evidence type="ECO:0000313" key="2">
    <source>
        <dbReference type="EMBL" id="TDG70071.1"/>
    </source>
</evidence>
<feature type="transmembrane region" description="Helical" evidence="1">
    <location>
        <begin position="51"/>
        <end position="75"/>
    </location>
</feature>
<reference evidence="2 3" key="1">
    <citation type="journal article" date="2019" name="Appl. Microbiol. Biotechnol.">
        <title>Uncovering carbohydrate metabolism through a genotype-phenotype association study of 56 lactic acid bacteria genomes.</title>
        <authorList>
            <person name="Buron-Moles G."/>
            <person name="Chailyan A."/>
            <person name="Dolejs I."/>
            <person name="Forster J."/>
            <person name="Miks M.H."/>
        </authorList>
    </citation>
    <scope>NUCLEOTIDE SEQUENCE [LARGE SCALE GENOMIC DNA]</scope>
    <source>
        <strain evidence="2 3">ATCC 700006</strain>
    </source>
</reference>
<organism evidence="2 3">
    <name type="scientific">Leuconostoc fallax</name>
    <dbReference type="NCBI Taxonomy" id="1251"/>
    <lineage>
        <taxon>Bacteria</taxon>
        <taxon>Bacillati</taxon>
        <taxon>Bacillota</taxon>
        <taxon>Bacilli</taxon>
        <taxon>Lactobacillales</taxon>
        <taxon>Lactobacillaceae</taxon>
        <taxon>Leuconostoc</taxon>
    </lineage>
</organism>
<proteinExistence type="predicted"/>
<keyword evidence="1" id="KW-0812">Transmembrane</keyword>
<dbReference type="EMBL" id="PUFI01000002">
    <property type="protein sequence ID" value="TDG70071.1"/>
    <property type="molecule type" value="Genomic_DNA"/>
</dbReference>
<feature type="transmembrane region" description="Helical" evidence="1">
    <location>
        <begin position="87"/>
        <end position="107"/>
    </location>
</feature>
<evidence type="ECO:0008006" key="4">
    <source>
        <dbReference type="Google" id="ProtNLM"/>
    </source>
</evidence>
<gene>
    <name evidence="2" type="ORF">C5L23_001595</name>
</gene>
<keyword evidence="1" id="KW-1133">Transmembrane helix</keyword>
<evidence type="ECO:0000256" key="1">
    <source>
        <dbReference type="SAM" id="Phobius"/>
    </source>
</evidence>
<accession>A0A4R5NBU6</accession>
<feature type="transmembrane region" description="Helical" evidence="1">
    <location>
        <begin position="12"/>
        <end position="31"/>
    </location>
</feature>
<comment type="caution">
    <text evidence="2">The sequence shown here is derived from an EMBL/GenBank/DDBJ whole genome shotgun (WGS) entry which is preliminary data.</text>
</comment>
<dbReference type="RefSeq" id="WP_133264117.1">
    <property type="nucleotide sequence ID" value="NZ_JAGYGP010000003.1"/>
</dbReference>
<keyword evidence="1" id="KW-0472">Membrane</keyword>
<dbReference type="Proteomes" id="UP000295681">
    <property type="component" value="Unassembled WGS sequence"/>
</dbReference>
<protein>
    <recommendedName>
        <fullName evidence="4">DUF3021 domain-containing protein</fullName>
    </recommendedName>
</protein>
<sequence length="149" mass="17064">MIKKIIQHTCFGIFSGTFIGLCFSLFFSYFYQSTTLLPAPPRFMHHFASSLNAFAISIILWSLIGIVFSVSSLIFSETDWSITKMTITHFIICYSLFLPLAILSGWFPINLPSFISFTVIYIIIYCLIWTVFMYSAKKEIQHLNAAIKS</sequence>
<dbReference type="AlphaFoldDB" id="A0A4R5NBU6"/>
<evidence type="ECO:0000313" key="3">
    <source>
        <dbReference type="Proteomes" id="UP000295681"/>
    </source>
</evidence>
<feature type="transmembrane region" description="Helical" evidence="1">
    <location>
        <begin position="113"/>
        <end position="134"/>
    </location>
</feature>
<dbReference type="Pfam" id="PF11457">
    <property type="entry name" value="DUF3021"/>
    <property type="match status" value="1"/>
</dbReference>
<keyword evidence="3" id="KW-1185">Reference proteome</keyword>
<name>A0A4R5NBU6_9LACO</name>